<dbReference type="Gene3D" id="1.10.238.10">
    <property type="entry name" value="EF-hand"/>
    <property type="match status" value="2"/>
</dbReference>
<name>A0A5C6CF38_9BACT</name>
<dbReference type="SUPFAM" id="SSF47473">
    <property type="entry name" value="EF-hand"/>
    <property type="match status" value="2"/>
</dbReference>
<dbReference type="InterPro" id="IPR018247">
    <property type="entry name" value="EF_Hand_1_Ca_BS"/>
</dbReference>
<dbReference type="PROSITE" id="PS50222">
    <property type="entry name" value="EF_HAND_2"/>
    <property type="match status" value="2"/>
</dbReference>
<dbReference type="AlphaFoldDB" id="A0A5C6CF38"/>
<accession>A0A5C6CF38</accession>
<feature type="domain" description="EF-hand" evidence="3">
    <location>
        <begin position="74"/>
        <end position="109"/>
    </location>
</feature>
<gene>
    <name evidence="4" type="ORF">Pla52o_30400</name>
</gene>
<feature type="chain" id="PRO_5022845660" evidence="2">
    <location>
        <begin position="25"/>
        <end position="234"/>
    </location>
</feature>
<comment type="caution">
    <text evidence="4">The sequence shown here is derived from an EMBL/GenBank/DDBJ whole genome shotgun (WGS) entry which is preliminary data.</text>
</comment>
<dbReference type="PROSITE" id="PS00018">
    <property type="entry name" value="EF_HAND_1"/>
    <property type="match status" value="2"/>
</dbReference>
<keyword evidence="2" id="KW-0732">Signal</keyword>
<dbReference type="InterPro" id="IPR002048">
    <property type="entry name" value="EF_hand_dom"/>
</dbReference>
<evidence type="ECO:0000313" key="5">
    <source>
        <dbReference type="Proteomes" id="UP000316304"/>
    </source>
</evidence>
<feature type="compositionally biased region" description="Gly residues" evidence="1">
    <location>
        <begin position="31"/>
        <end position="48"/>
    </location>
</feature>
<feature type="compositionally biased region" description="Polar residues" evidence="1">
    <location>
        <begin position="104"/>
        <end position="113"/>
    </location>
</feature>
<dbReference type="RefSeq" id="WP_146595199.1">
    <property type="nucleotide sequence ID" value="NZ_SJPT01000004.1"/>
</dbReference>
<evidence type="ECO:0000256" key="2">
    <source>
        <dbReference type="SAM" id="SignalP"/>
    </source>
</evidence>
<keyword evidence="5" id="KW-1185">Reference proteome</keyword>
<feature type="compositionally biased region" description="Gly residues" evidence="1">
    <location>
        <begin position="114"/>
        <end position="152"/>
    </location>
</feature>
<sequence length="234" mass="24069" precursor="true">MKRLSLLIVFCALALLLNDSLANAQPPGARFGQGGGPGGRGQGMGGPNSQGRGQQTPPLLRIFDADGDGELSAMEIDAATVALRKLDQNRDGKLTAEELRPSGAGQQPNRQGQSRGGPRGAMQGGGRPGGGGPSGGGPSGGERPGGGGGRGGDPAQADAEFAEQLMAFDEDQDGSLDKSELPEHMQKAFAIADANKDGKLDRAERLVLASQFRRNQLNPTGDAPLNKPTQGRRP</sequence>
<feature type="region of interest" description="Disordered" evidence="1">
    <location>
        <begin position="96"/>
        <end position="182"/>
    </location>
</feature>
<evidence type="ECO:0000256" key="1">
    <source>
        <dbReference type="SAM" id="MobiDB-lite"/>
    </source>
</evidence>
<evidence type="ECO:0000313" key="4">
    <source>
        <dbReference type="EMBL" id="TWU23503.1"/>
    </source>
</evidence>
<reference evidence="4 5" key="1">
    <citation type="submission" date="2019-02" db="EMBL/GenBank/DDBJ databases">
        <title>Deep-cultivation of Planctomycetes and their phenomic and genomic characterization uncovers novel biology.</title>
        <authorList>
            <person name="Wiegand S."/>
            <person name="Jogler M."/>
            <person name="Boedeker C."/>
            <person name="Pinto D."/>
            <person name="Vollmers J."/>
            <person name="Rivas-Marin E."/>
            <person name="Kohn T."/>
            <person name="Peeters S.H."/>
            <person name="Heuer A."/>
            <person name="Rast P."/>
            <person name="Oberbeckmann S."/>
            <person name="Bunk B."/>
            <person name="Jeske O."/>
            <person name="Meyerdierks A."/>
            <person name="Storesund J.E."/>
            <person name="Kallscheuer N."/>
            <person name="Luecker S."/>
            <person name="Lage O.M."/>
            <person name="Pohl T."/>
            <person name="Merkel B.J."/>
            <person name="Hornburger P."/>
            <person name="Mueller R.-W."/>
            <person name="Bruemmer F."/>
            <person name="Labrenz M."/>
            <person name="Spormann A.M."/>
            <person name="Op Den Camp H."/>
            <person name="Overmann J."/>
            <person name="Amann R."/>
            <person name="Jetten M.S.M."/>
            <person name="Mascher T."/>
            <person name="Medema M.H."/>
            <person name="Devos D.P."/>
            <person name="Kaster A.-K."/>
            <person name="Ovreas L."/>
            <person name="Rohde M."/>
            <person name="Galperin M.Y."/>
            <person name="Jogler C."/>
        </authorList>
    </citation>
    <scope>NUCLEOTIDE SEQUENCE [LARGE SCALE GENOMIC DNA]</scope>
    <source>
        <strain evidence="4 5">Pla52o</strain>
    </source>
</reference>
<dbReference type="InterPro" id="IPR011992">
    <property type="entry name" value="EF-hand-dom_pair"/>
</dbReference>
<proteinExistence type="predicted"/>
<dbReference type="Proteomes" id="UP000316304">
    <property type="component" value="Unassembled WGS sequence"/>
</dbReference>
<evidence type="ECO:0000259" key="3">
    <source>
        <dbReference type="PROSITE" id="PS50222"/>
    </source>
</evidence>
<dbReference type="OrthoDB" id="278651at2"/>
<dbReference type="Pfam" id="PF13202">
    <property type="entry name" value="EF-hand_5"/>
    <property type="match status" value="4"/>
</dbReference>
<feature type="signal peptide" evidence="2">
    <location>
        <begin position="1"/>
        <end position="24"/>
    </location>
</feature>
<feature type="region of interest" description="Disordered" evidence="1">
    <location>
        <begin position="211"/>
        <end position="234"/>
    </location>
</feature>
<protein>
    <submittedName>
        <fullName evidence="4">EF hand</fullName>
    </submittedName>
</protein>
<dbReference type="GO" id="GO:0005509">
    <property type="term" value="F:calcium ion binding"/>
    <property type="evidence" value="ECO:0007669"/>
    <property type="project" value="InterPro"/>
</dbReference>
<feature type="region of interest" description="Disordered" evidence="1">
    <location>
        <begin position="28"/>
        <end position="60"/>
    </location>
</feature>
<organism evidence="4 5">
    <name type="scientific">Novipirellula galeiformis</name>
    <dbReference type="NCBI Taxonomy" id="2528004"/>
    <lineage>
        <taxon>Bacteria</taxon>
        <taxon>Pseudomonadati</taxon>
        <taxon>Planctomycetota</taxon>
        <taxon>Planctomycetia</taxon>
        <taxon>Pirellulales</taxon>
        <taxon>Pirellulaceae</taxon>
        <taxon>Novipirellula</taxon>
    </lineage>
</organism>
<feature type="domain" description="EF-hand" evidence="3">
    <location>
        <begin position="156"/>
        <end position="191"/>
    </location>
</feature>
<dbReference type="EMBL" id="SJPT01000004">
    <property type="protein sequence ID" value="TWU23503.1"/>
    <property type="molecule type" value="Genomic_DNA"/>
</dbReference>